<evidence type="ECO:0000256" key="9">
    <source>
        <dbReference type="ARBA" id="ARBA00023136"/>
    </source>
</evidence>
<evidence type="ECO:0000256" key="7">
    <source>
        <dbReference type="ARBA" id="ARBA00022737"/>
    </source>
</evidence>
<feature type="region of interest" description="Disordered" evidence="16">
    <location>
        <begin position="1143"/>
        <end position="1162"/>
    </location>
</feature>
<dbReference type="CDD" id="cd06691">
    <property type="entry name" value="PDZ1_Par3-like"/>
    <property type="match status" value="1"/>
</dbReference>
<dbReference type="InterPro" id="IPR052213">
    <property type="entry name" value="PAR3"/>
</dbReference>
<evidence type="ECO:0000313" key="19">
    <source>
        <dbReference type="RefSeq" id="XP_054945596.1"/>
    </source>
</evidence>
<dbReference type="GO" id="GO:0045197">
    <property type="term" value="P:establishment or maintenance of epithelial cell apical/basal polarity"/>
    <property type="evidence" value="ECO:0007669"/>
    <property type="project" value="TreeGrafter"/>
</dbReference>
<dbReference type="PANTHER" id="PTHR16484:SF4">
    <property type="entry name" value="PARTITIONING DEFECTIVE 3 HOMOLOG B"/>
    <property type="match status" value="1"/>
</dbReference>
<evidence type="ECO:0000256" key="6">
    <source>
        <dbReference type="ARBA" id="ARBA00022618"/>
    </source>
</evidence>
<feature type="domain" description="PDZ" evidence="17">
    <location>
        <begin position="382"/>
        <end position="455"/>
    </location>
</feature>
<keyword evidence="4" id="KW-0796">Tight junction</keyword>
<feature type="domain" description="PDZ" evidence="17">
    <location>
        <begin position="200"/>
        <end position="288"/>
    </location>
</feature>
<dbReference type="GO" id="GO:0000226">
    <property type="term" value="P:microtubule cytoskeleton organization"/>
    <property type="evidence" value="ECO:0007669"/>
    <property type="project" value="TreeGrafter"/>
</dbReference>
<dbReference type="GO" id="GO:0005912">
    <property type="term" value="C:adherens junction"/>
    <property type="evidence" value="ECO:0007669"/>
    <property type="project" value="TreeGrafter"/>
</dbReference>
<protein>
    <recommendedName>
        <fullName evidence="13">Partitioning defective 3 homolog B</fullName>
    </recommendedName>
    <alternativeName>
        <fullName evidence="14">PAR3-beta</fullName>
    </alternativeName>
    <alternativeName>
        <fullName evidence="15">Partitioning defective 3-like protein</fullName>
    </alternativeName>
</protein>
<evidence type="ECO:0000256" key="16">
    <source>
        <dbReference type="SAM" id="MobiDB-lite"/>
    </source>
</evidence>
<dbReference type="GO" id="GO:0030010">
    <property type="term" value="P:establishment of cell polarity"/>
    <property type="evidence" value="ECO:0007669"/>
    <property type="project" value="TreeGrafter"/>
</dbReference>
<dbReference type="CTD" id="117583"/>
<evidence type="ECO:0000256" key="12">
    <source>
        <dbReference type="ARBA" id="ARBA00064457"/>
    </source>
</evidence>
<dbReference type="Gene3D" id="3.10.20.90">
    <property type="entry name" value="Phosphatidylinositol 3-kinase Catalytic Subunit, Chain A, domain 1"/>
    <property type="match status" value="1"/>
</dbReference>
<dbReference type="FunFam" id="2.30.42.10:FF:000011">
    <property type="entry name" value="partitioning defective 3 homolog isoform X1"/>
    <property type="match status" value="1"/>
</dbReference>
<reference evidence="19" key="1">
    <citation type="submission" date="2025-08" db="UniProtKB">
        <authorList>
            <consortium name="RefSeq"/>
        </authorList>
    </citation>
    <scope>IDENTIFICATION</scope>
    <source>
        <tissue evidence="19">Muscle</tissue>
    </source>
</reference>
<dbReference type="SUPFAM" id="SSF50156">
    <property type="entry name" value="PDZ domain-like"/>
    <property type="match status" value="3"/>
</dbReference>
<dbReference type="Proteomes" id="UP000248484">
    <property type="component" value="Chromosome 2"/>
</dbReference>
<dbReference type="FunFam" id="2.30.42.10:FF:000117">
    <property type="entry name" value="partitioning defective 3 homolog B isoform X2"/>
    <property type="match status" value="1"/>
</dbReference>
<keyword evidence="8" id="KW-0965">Cell junction</keyword>
<dbReference type="Pfam" id="PF00595">
    <property type="entry name" value="PDZ"/>
    <property type="match status" value="2"/>
</dbReference>
<keyword evidence="9" id="KW-0472">Membrane</keyword>
<feature type="region of interest" description="Disordered" evidence="16">
    <location>
        <begin position="84"/>
        <end position="103"/>
    </location>
</feature>
<dbReference type="Pfam" id="PF12053">
    <property type="entry name" value="Par3_HAL_N_term"/>
    <property type="match status" value="1"/>
</dbReference>
<keyword evidence="10" id="KW-0131">Cell cycle</keyword>
<dbReference type="InterPro" id="IPR001478">
    <property type="entry name" value="PDZ"/>
</dbReference>
<evidence type="ECO:0000256" key="13">
    <source>
        <dbReference type="ARBA" id="ARBA00071372"/>
    </source>
</evidence>
<feature type="compositionally biased region" description="Basic and acidic residues" evidence="16">
    <location>
        <begin position="897"/>
        <end position="924"/>
    </location>
</feature>
<evidence type="ECO:0000256" key="4">
    <source>
        <dbReference type="ARBA" id="ARBA00022427"/>
    </source>
</evidence>
<dbReference type="CDD" id="cd23059">
    <property type="entry name" value="PDZ3_Par3-like"/>
    <property type="match status" value="1"/>
</dbReference>
<dbReference type="GO" id="GO:0035091">
    <property type="term" value="F:phosphatidylinositol binding"/>
    <property type="evidence" value="ECO:0007669"/>
    <property type="project" value="TreeGrafter"/>
</dbReference>
<comment type="similarity">
    <text evidence="3">Belongs to the PAR3 family.</text>
</comment>
<feature type="compositionally biased region" description="Basic and acidic residues" evidence="16">
    <location>
        <begin position="940"/>
        <end position="981"/>
    </location>
</feature>
<dbReference type="Gene3D" id="2.30.42.10">
    <property type="match status" value="3"/>
</dbReference>
<evidence type="ECO:0000313" key="18">
    <source>
        <dbReference type="Proteomes" id="UP000248484"/>
    </source>
</evidence>
<gene>
    <name evidence="19" type="primary">PARD3B</name>
</gene>
<dbReference type="PROSITE" id="PS50106">
    <property type="entry name" value="PDZ"/>
    <property type="match status" value="3"/>
</dbReference>
<name>A0A9W2X2C0_PHYMC</name>
<evidence type="ECO:0000256" key="5">
    <source>
        <dbReference type="ARBA" id="ARBA00022553"/>
    </source>
</evidence>
<keyword evidence="6" id="KW-0132">Cell division</keyword>
<evidence type="ECO:0000256" key="10">
    <source>
        <dbReference type="ARBA" id="ARBA00023306"/>
    </source>
</evidence>
<evidence type="ECO:0000256" key="11">
    <source>
        <dbReference type="ARBA" id="ARBA00055389"/>
    </source>
</evidence>
<dbReference type="PANTHER" id="PTHR16484">
    <property type="entry name" value="PARTITIONING DEFECTIVE 3 RELATED"/>
    <property type="match status" value="1"/>
</dbReference>
<dbReference type="GO" id="GO:0008104">
    <property type="term" value="P:intracellular protein localization"/>
    <property type="evidence" value="ECO:0007669"/>
    <property type="project" value="TreeGrafter"/>
</dbReference>
<evidence type="ECO:0000256" key="3">
    <source>
        <dbReference type="ARBA" id="ARBA00005358"/>
    </source>
</evidence>
<feature type="region of interest" description="Disordered" evidence="16">
    <location>
        <begin position="137"/>
        <end position="174"/>
    </location>
</feature>
<comment type="function">
    <text evidence="11">Putative adapter protein involved in asymmetrical cell division and cell polarization processes. May play a role in the formation of epithelial tight junctions.</text>
</comment>
<comment type="subcellular location">
    <subcellularLocation>
        <location evidence="2">Cell junction</location>
        <location evidence="2">Tight junction</location>
    </subcellularLocation>
    <subcellularLocation>
        <location evidence="1">Endomembrane system</location>
    </subcellularLocation>
</comment>
<dbReference type="FunFam" id="3.10.20.90:FF:000017">
    <property type="entry name" value="partitioning defective 3 homolog isoform X2"/>
    <property type="match status" value="1"/>
</dbReference>
<dbReference type="OrthoDB" id="6264899at2759"/>
<feature type="region of interest" description="Disordered" evidence="16">
    <location>
        <begin position="317"/>
        <end position="373"/>
    </location>
</feature>
<feature type="region of interest" description="Disordered" evidence="16">
    <location>
        <begin position="851"/>
        <end position="981"/>
    </location>
</feature>
<comment type="subunit">
    <text evidence="12">Interacts with PARD6B. Interacts with INSC/inscuteable.</text>
</comment>
<dbReference type="GeneID" id="102986879"/>
<evidence type="ECO:0000256" key="1">
    <source>
        <dbReference type="ARBA" id="ARBA00004308"/>
    </source>
</evidence>
<evidence type="ECO:0000256" key="2">
    <source>
        <dbReference type="ARBA" id="ARBA00004435"/>
    </source>
</evidence>
<feature type="region of interest" description="Disordered" evidence="16">
    <location>
        <begin position="1209"/>
        <end position="1299"/>
    </location>
</feature>
<dbReference type="GO" id="GO:0051660">
    <property type="term" value="P:establishment of centrosome localization"/>
    <property type="evidence" value="ECO:0007669"/>
    <property type="project" value="TreeGrafter"/>
</dbReference>
<evidence type="ECO:0000256" key="15">
    <source>
        <dbReference type="ARBA" id="ARBA00080550"/>
    </source>
</evidence>
<dbReference type="SMART" id="SM00228">
    <property type="entry name" value="PDZ"/>
    <property type="match status" value="3"/>
</dbReference>
<dbReference type="GO" id="GO:0012505">
    <property type="term" value="C:endomembrane system"/>
    <property type="evidence" value="ECO:0007669"/>
    <property type="project" value="UniProtKB-SubCell"/>
</dbReference>
<dbReference type="InterPro" id="IPR036034">
    <property type="entry name" value="PDZ_sf"/>
</dbReference>
<keyword evidence="18" id="KW-1185">Reference proteome</keyword>
<accession>A0A9W2X2C0</accession>
<dbReference type="InterPro" id="IPR021922">
    <property type="entry name" value="Par3/HAL_N"/>
</dbReference>
<dbReference type="RefSeq" id="XP_054945596.1">
    <property type="nucleotide sequence ID" value="XM_055089621.1"/>
</dbReference>
<dbReference type="GO" id="GO:0007155">
    <property type="term" value="P:cell adhesion"/>
    <property type="evidence" value="ECO:0007669"/>
    <property type="project" value="TreeGrafter"/>
</dbReference>
<dbReference type="CDD" id="cd23058">
    <property type="entry name" value="PDZ2_Par3-like"/>
    <property type="match status" value="1"/>
</dbReference>
<keyword evidence="5" id="KW-0597">Phosphoprotein</keyword>
<evidence type="ECO:0000256" key="14">
    <source>
        <dbReference type="ARBA" id="ARBA00080501"/>
    </source>
</evidence>
<feature type="compositionally biased region" description="Polar residues" evidence="16">
    <location>
        <begin position="865"/>
        <end position="883"/>
    </location>
</feature>
<dbReference type="GO" id="GO:0051301">
    <property type="term" value="P:cell division"/>
    <property type="evidence" value="ECO:0007669"/>
    <property type="project" value="UniProtKB-KW"/>
</dbReference>
<keyword evidence="7" id="KW-0677">Repeat</keyword>
<feature type="compositionally biased region" description="Polar residues" evidence="16">
    <location>
        <begin position="328"/>
        <end position="351"/>
    </location>
</feature>
<feature type="region of interest" description="Disordered" evidence="16">
    <location>
        <begin position="618"/>
        <end position="637"/>
    </location>
</feature>
<organism evidence="18 19">
    <name type="scientific">Physeter macrocephalus</name>
    <name type="common">Sperm whale</name>
    <name type="synonym">Physeter catodon</name>
    <dbReference type="NCBI Taxonomy" id="9755"/>
    <lineage>
        <taxon>Eukaryota</taxon>
        <taxon>Metazoa</taxon>
        <taxon>Chordata</taxon>
        <taxon>Craniata</taxon>
        <taxon>Vertebrata</taxon>
        <taxon>Euteleostomi</taxon>
        <taxon>Mammalia</taxon>
        <taxon>Eutheria</taxon>
        <taxon>Laurasiatheria</taxon>
        <taxon>Artiodactyla</taxon>
        <taxon>Whippomorpha</taxon>
        <taxon>Cetacea</taxon>
        <taxon>Odontoceti</taxon>
        <taxon>Physeteridae</taxon>
        <taxon>Physeter</taxon>
    </lineage>
</organism>
<sequence>MKVTVCFGRTGIVVPCKEGQLRVRELTQQALQRYLKTREKDPGYWVKIHHLEYTDGGILDPDDVLADVVEDKDKLIAVFDEQEPLHKIESPSGNPAGRQSPDAFETEVAAQLAAFKPVGGEIEVTPSALKLGTPLLVRRSSDPAPSPPADAQPSASHPSGQSLKPVIPNSTQDLEDGEVMNGVQTELTSPKTMDALSNMTRTVEISGKGGPLGIHVVPFFSSLSGRILGLFIRGIEENSRSKQEGLFHENECIVKINSVDLVDKTFAQAQDVFRQAMKSPSVLLHVLPPQNREQYEKSVIGPLNIFGNNDGVLRTKVPPPVHGKSGIKTVNLTGTSSPEEDASTSLQQSKSPRVPRLGRKPSSPSLSPLMGFGSKKNAKKIKIDLKKGPEGLGFTVVTRDSSIHGPGPIFVKNILPKGAAIKDGRLQSGDRILEVNGRDVTGRTQEELVAMLRSTKQGETASLVIARQEGTFLPRELKGEPDCYALSLETTEQLTFEIPLNDSGSAGLGVSLKGNKSRETGTDLGIFIKSIIHGGAAFKDGRLQVNDQLIAVNGESLLGKSNHEAMETLRRSMSMEGNIRGMIQLVILRRPGRPLEEPAECGAFSKACFENCQNAVTTSRRNDNSTLHPFGTYSPQNKQKELLLPNDGWAESGGPPPPPPHPVLELGLEDYSHSSGVDSAVFFPDQRLNFRSVTPARQPESMNLKASKSMDLVPDESKVHSLAGHKSAKHNWSGSRCEFPLYTWVSFHRGSFLPMTFSSFSKDVNPEAFIQRAAILRPVFSILTMNQDSPSKDFGPTLGLKKSSSLESLQTAVAEVRKNELPFHRPRPHVVRGRGCNESFRAAIDKSYDGPEELEADGLSDKSSHSGQGALNYESAPQGNSELENAENKARKVKKPKEKEKKKEKGKFKVKEKKQKEGNEDPERKIKRKGFGAMLRFGKKKDDKGGKAEQKGPLKHGGLREEELEKMKEERERIGAKHQELREKQARGLIDYAAGAIGSLHDMDDDEMDPNYARVNHFREPCASANVYRSPSPPRAGPLGYPRDGRPLSPERDHLEGLYAKVNKPYHPPVPVDSGRSMSGSTDRIQKLRKEYYQARREAFALYEDSEGRARPDYDLHWICFWNSSTEEASIRLARASQRITEMTPTEQERDSLQVSGKGPDGNAHNLRFEGMERQYASLPRGGPADPVDYLTAAPRGLYKERELPYYPGAHPVHPPKGSYPRPPDLRITDLRYPQYYPPPPAPQHKGPFRQDVPPSPPQHHRVPAYPEMGRPLPRGGSPDQYPYRMQDPRQKNPMTAAV</sequence>
<feature type="domain" description="PDZ" evidence="17">
    <location>
        <begin position="497"/>
        <end position="572"/>
    </location>
</feature>
<feature type="region of interest" description="Disordered" evidence="16">
    <location>
        <begin position="1062"/>
        <end position="1082"/>
    </location>
</feature>
<dbReference type="GO" id="GO:0016324">
    <property type="term" value="C:apical plasma membrane"/>
    <property type="evidence" value="ECO:0007669"/>
    <property type="project" value="TreeGrafter"/>
</dbReference>
<dbReference type="GO" id="GO:0005938">
    <property type="term" value="C:cell cortex"/>
    <property type="evidence" value="ECO:0007669"/>
    <property type="project" value="TreeGrafter"/>
</dbReference>
<dbReference type="FunFam" id="2.30.42.10:FF:000078">
    <property type="entry name" value="Partitioning defective 3 homolog B"/>
    <property type="match status" value="1"/>
</dbReference>
<evidence type="ECO:0000256" key="8">
    <source>
        <dbReference type="ARBA" id="ARBA00022949"/>
    </source>
</evidence>
<proteinExistence type="inferred from homology"/>
<evidence type="ECO:0000259" key="17">
    <source>
        <dbReference type="PROSITE" id="PS50106"/>
    </source>
</evidence>
<dbReference type="GO" id="GO:0005923">
    <property type="term" value="C:bicellular tight junction"/>
    <property type="evidence" value="ECO:0007669"/>
    <property type="project" value="UniProtKB-SubCell"/>
</dbReference>